<name>A0A445D815_ARAHY</name>
<dbReference type="AlphaFoldDB" id="A0A445D815"/>
<keyword evidence="7" id="KW-1185">Reference proteome</keyword>
<evidence type="ECO:0000313" key="7">
    <source>
        <dbReference type="Proteomes" id="UP000289738"/>
    </source>
</evidence>
<accession>A0A445D815</accession>
<evidence type="ECO:0000256" key="3">
    <source>
        <dbReference type="ARBA" id="ARBA00022833"/>
    </source>
</evidence>
<reference evidence="6 7" key="1">
    <citation type="submission" date="2019-01" db="EMBL/GenBank/DDBJ databases">
        <title>Sequencing of cultivated peanut Arachis hypogaea provides insights into genome evolution and oil improvement.</title>
        <authorList>
            <person name="Chen X."/>
        </authorList>
    </citation>
    <scope>NUCLEOTIDE SEQUENCE [LARGE SCALE GENOMIC DNA]</scope>
    <source>
        <strain evidence="7">cv. Fuhuasheng</strain>
        <tissue evidence="6">Leaves</tissue>
    </source>
</reference>
<gene>
    <name evidence="6" type="ORF">Ahy_A05g025301</name>
</gene>
<comment type="caution">
    <text evidence="6">The sequence shown here is derived from an EMBL/GenBank/DDBJ whole genome shotgun (WGS) entry which is preliminary data.</text>
</comment>
<dbReference type="GO" id="GO:0008270">
    <property type="term" value="F:zinc ion binding"/>
    <property type="evidence" value="ECO:0007669"/>
    <property type="project" value="UniProtKB-KW"/>
</dbReference>
<dbReference type="Pfam" id="PF04434">
    <property type="entry name" value="SWIM"/>
    <property type="match status" value="1"/>
</dbReference>
<sequence length="93" mass="10800">MRVTHYDRRASVFSVKEMKPVDGWSQTSYHIHLTACTCDCGLFQSLHYPCRHTLKACVATSIKWGHFADPVYKMASIFKVYEIEFLPIPNEKM</sequence>
<evidence type="ECO:0000256" key="4">
    <source>
        <dbReference type="PROSITE-ProRule" id="PRU00325"/>
    </source>
</evidence>
<evidence type="ECO:0000313" key="6">
    <source>
        <dbReference type="EMBL" id="RYR59413.1"/>
    </source>
</evidence>
<dbReference type="EMBL" id="SDMP01000005">
    <property type="protein sequence ID" value="RYR59413.1"/>
    <property type="molecule type" value="Genomic_DNA"/>
</dbReference>
<feature type="domain" description="SWIM-type" evidence="5">
    <location>
        <begin position="29"/>
        <end position="61"/>
    </location>
</feature>
<evidence type="ECO:0000256" key="1">
    <source>
        <dbReference type="ARBA" id="ARBA00022723"/>
    </source>
</evidence>
<organism evidence="6 7">
    <name type="scientific">Arachis hypogaea</name>
    <name type="common">Peanut</name>
    <dbReference type="NCBI Taxonomy" id="3818"/>
    <lineage>
        <taxon>Eukaryota</taxon>
        <taxon>Viridiplantae</taxon>
        <taxon>Streptophyta</taxon>
        <taxon>Embryophyta</taxon>
        <taxon>Tracheophyta</taxon>
        <taxon>Spermatophyta</taxon>
        <taxon>Magnoliopsida</taxon>
        <taxon>eudicotyledons</taxon>
        <taxon>Gunneridae</taxon>
        <taxon>Pentapetalae</taxon>
        <taxon>rosids</taxon>
        <taxon>fabids</taxon>
        <taxon>Fabales</taxon>
        <taxon>Fabaceae</taxon>
        <taxon>Papilionoideae</taxon>
        <taxon>50 kb inversion clade</taxon>
        <taxon>dalbergioids sensu lato</taxon>
        <taxon>Dalbergieae</taxon>
        <taxon>Pterocarpus clade</taxon>
        <taxon>Arachis</taxon>
    </lineage>
</organism>
<dbReference type="InterPro" id="IPR006564">
    <property type="entry name" value="Znf_PMZ"/>
</dbReference>
<keyword evidence="1" id="KW-0479">Metal-binding</keyword>
<protein>
    <recommendedName>
        <fullName evidence="5">SWIM-type domain-containing protein</fullName>
    </recommendedName>
</protein>
<evidence type="ECO:0000259" key="5">
    <source>
        <dbReference type="PROSITE" id="PS50966"/>
    </source>
</evidence>
<evidence type="ECO:0000256" key="2">
    <source>
        <dbReference type="ARBA" id="ARBA00022771"/>
    </source>
</evidence>
<dbReference type="SMART" id="SM00575">
    <property type="entry name" value="ZnF_PMZ"/>
    <property type="match status" value="1"/>
</dbReference>
<keyword evidence="2 4" id="KW-0863">Zinc-finger</keyword>
<dbReference type="InterPro" id="IPR007527">
    <property type="entry name" value="Znf_SWIM"/>
</dbReference>
<dbReference type="Proteomes" id="UP000289738">
    <property type="component" value="Chromosome A05"/>
</dbReference>
<proteinExistence type="predicted"/>
<keyword evidence="3" id="KW-0862">Zinc</keyword>
<dbReference type="PROSITE" id="PS50966">
    <property type="entry name" value="ZF_SWIM"/>
    <property type="match status" value="1"/>
</dbReference>